<organism evidence="1 2">
    <name type="scientific">Arthrobacter yangruifuii</name>
    <dbReference type="NCBI Taxonomy" id="2606616"/>
    <lineage>
        <taxon>Bacteria</taxon>
        <taxon>Bacillati</taxon>
        <taxon>Actinomycetota</taxon>
        <taxon>Actinomycetes</taxon>
        <taxon>Micrococcales</taxon>
        <taxon>Micrococcaceae</taxon>
        <taxon>Arthrobacter</taxon>
    </lineage>
</organism>
<evidence type="ECO:0000313" key="1">
    <source>
        <dbReference type="EMBL" id="KAD3633086.1"/>
    </source>
</evidence>
<dbReference type="Proteomes" id="UP000326852">
    <property type="component" value="Unassembled WGS sequence"/>
</dbReference>
<dbReference type="RefSeq" id="WP_152272308.1">
    <property type="nucleotide sequence ID" value="NZ_VTFX01000004.1"/>
</dbReference>
<keyword evidence="2" id="KW-1185">Reference proteome</keyword>
<protein>
    <submittedName>
        <fullName evidence="1">Uncharacterized protein</fullName>
    </submittedName>
</protein>
<proteinExistence type="predicted"/>
<comment type="caution">
    <text evidence="1">The sequence shown here is derived from an EMBL/GenBank/DDBJ whole genome shotgun (WGS) entry which is preliminary data.</text>
</comment>
<dbReference type="AlphaFoldDB" id="A0A5N6MHY2"/>
<sequence>MDAGQEFIRYQAAEPNARGARIGIFGLANALAGEGVLSREDYEWWRSSNTWYNDAYPDPSITHPSVYDRGIHPYAQAWFKTSAGHLLAKIPGYLELLTRYGVRWEESRSSDPGRVLYMDDVQVVVDPYR</sequence>
<reference evidence="1 2" key="1">
    <citation type="submission" date="2019-08" db="EMBL/GenBank/DDBJ databases">
        <title>Arthrobacter sp. nov., isolated from plateau pika and Tibetan wild ass.</title>
        <authorList>
            <person name="Ge Y."/>
        </authorList>
    </citation>
    <scope>NUCLEOTIDE SEQUENCE [LARGE SCALE GENOMIC DNA]</scope>
    <source>
        <strain evidence="1 2">785</strain>
    </source>
</reference>
<gene>
    <name evidence="1" type="ORF">GD627_09605</name>
</gene>
<evidence type="ECO:0000313" key="2">
    <source>
        <dbReference type="Proteomes" id="UP000326852"/>
    </source>
</evidence>
<dbReference type="EMBL" id="VTFX01000004">
    <property type="protein sequence ID" value="KAD3633086.1"/>
    <property type="molecule type" value="Genomic_DNA"/>
</dbReference>
<accession>A0A5N6MHY2</accession>
<name>A0A5N6MHY2_9MICC</name>